<dbReference type="Pfam" id="PF17862">
    <property type="entry name" value="AAA_lid_3"/>
    <property type="match status" value="1"/>
</dbReference>
<dbReference type="Gene3D" id="1.20.58.760">
    <property type="entry name" value="Peptidase M41"/>
    <property type="match status" value="1"/>
</dbReference>
<dbReference type="Gene3D" id="1.10.8.60">
    <property type="match status" value="1"/>
</dbReference>
<keyword evidence="7" id="KW-1185">Reference proteome</keyword>
<dbReference type="SUPFAM" id="SSF140990">
    <property type="entry name" value="FtsH protease domain-like"/>
    <property type="match status" value="1"/>
</dbReference>
<feature type="domain" description="AAA ATPase AAA+ lid" evidence="5">
    <location>
        <begin position="11"/>
        <end position="41"/>
    </location>
</feature>
<gene>
    <name evidence="6" type="ORF">RFM42_03810</name>
</gene>
<evidence type="ECO:0000259" key="4">
    <source>
        <dbReference type="Pfam" id="PF01434"/>
    </source>
</evidence>
<dbReference type="RefSeq" id="WP_320245444.1">
    <property type="nucleotide sequence ID" value="NZ_JAVIIQ010000001.1"/>
</dbReference>
<evidence type="ECO:0000313" key="6">
    <source>
        <dbReference type="EMBL" id="MDX8530088.1"/>
    </source>
</evidence>
<sequence length="258" mass="27863">MSMRMDEQETLRRLARLAAGCSGADIERLVREARQVARRARRPLAYADLETRLAGSRPVRPFALRRRIAVHEAGHLLARLLHGVGIVTLVTIEGRDGDGFVEAIRDDEAIDTRERCLAMLAVLLGGRAAEQVAYGETLAGSGGSERSDLARATALAYAMEASLGFGSSEPLLYRDVADYHAGIRADPALAGRVSARLEKAQADIRKLIGRHRNQLDMIAEALVRHGTLEGKELAALIASLALPGREASGEAPRDREGS</sequence>
<comment type="caution">
    <text evidence="6">The sequence shown here is derived from an EMBL/GenBank/DDBJ whole genome shotgun (WGS) entry which is preliminary data.</text>
</comment>
<evidence type="ECO:0000313" key="7">
    <source>
        <dbReference type="Proteomes" id="UP001285154"/>
    </source>
</evidence>
<protein>
    <submittedName>
        <fullName evidence="6">ATP-dependent Zn protease</fullName>
    </submittedName>
</protein>
<reference evidence="6 7" key="1">
    <citation type="submission" date="2023-08" db="EMBL/GenBank/DDBJ databases">
        <title>Implementing the SeqCode for naming new Mesorhizobium species isolated from Vachellia karroo root nodules.</title>
        <authorList>
            <person name="Van Lill M."/>
        </authorList>
    </citation>
    <scope>NUCLEOTIDE SEQUENCE [LARGE SCALE GENOMIC DNA]</scope>
    <source>
        <strain evidence="6 7">VK25D</strain>
    </source>
</reference>
<keyword evidence="3" id="KW-0862">Zinc</keyword>
<keyword evidence="2" id="KW-0479">Metal-binding</keyword>
<feature type="domain" description="Peptidase M41" evidence="4">
    <location>
        <begin position="65"/>
        <end position="235"/>
    </location>
</feature>
<dbReference type="InterPro" id="IPR000642">
    <property type="entry name" value="Peptidase_M41"/>
</dbReference>
<evidence type="ECO:0000256" key="1">
    <source>
        <dbReference type="ARBA" id="ARBA00001947"/>
    </source>
</evidence>
<name>A0ABU4ZXG3_9HYPH</name>
<dbReference type="EMBL" id="JAVIIQ010000001">
    <property type="protein sequence ID" value="MDX8530088.1"/>
    <property type="molecule type" value="Genomic_DNA"/>
</dbReference>
<evidence type="ECO:0000256" key="3">
    <source>
        <dbReference type="ARBA" id="ARBA00022833"/>
    </source>
</evidence>
<keyword evidence="6" id="KW-0645">Protease</keyword>
<organism evidence="6 7">
    <name type="scientific">Mesorhizobium vachelliae</name>
    <dbReference type="NCBI Taxonomy" id="3072309"/>
    <lineage>
        <taxon>Bacteria</taxon>
        <taxon>Pseudomonadati</taxon>
        <taxon>Pseudomonadota</taxon>
        <taxon>Alphaproteobacteria</taxon>
        <taxon>Hyphomicrobiales</taxon>
        <taxon>Phyllobacteriaceae</taxon>
        <taxon>Mesorhizobium</taxon>
    </lineage>
</organism>
<dbReference type="PANTHER" id="PTHR23076">
    <property type="entry name" value="METALLOPROTEASE M41 FTSH"/>
    <property type="match status" value="1"/>
</dbReference>
<evidence type="ECO:0000259" key="5">
    <source>
        <dbReference type="Pfam" id="PF17862"/>
    </source>
</evidence>
<dbReference type="GO" id="GO:0008233">
    <property type="term" value="F:peptidase activity"/>
    <property type="evidence" value="ECO:0007669"/>
    <property type="project" value="UniProtKB-KW"/>
</dbReference>
<proteinExistence type="predicted"/>
<comment type="cofactor">
    <cofactor evidence="1">
        <name>Zn(2+)</name>
        <dbReference type="ChEBI" id="CHEBI:29105"/>
    </cofactor>
</comment>
<dbReference type="PANTHER" id="PTHR23076:SF97">
    <property type="entry name" value="ATP-DEPENDENT ZINC METALLOPROTEASE YME1L1"/>
    <property type="match status" value="1"/>
</dbReference>
<dbReference type="GO" id="GO:0006508">
    <property type="term" value="P:proteolysis"/>
    <property type="evidence" value="ECO:0007669"/>
    <property type="project" value="UniProtKB-KW"/>
</dbReference>
<dbReference type="Pfam" id="PF01434">
    <property type="entry name" value="Peptidase_M41"/>
    <property type="match status" value="1"/>
</dbReference>
<evidence type="ECO:0000256" key="2">
    <source>
        <dbReference type="ARBA" id="ARBA00022723"/>
    </source>
</evidence>
<keyword evidence="6" id="KW-0378">Hydrolase</keyword>
<dbReference type="InterPro" id="IPR037219">
    <property type="entry name" value="Peptidase_M41-like"/>
</dbReference>
<dbReference type="InterPro" id="IPR041569">
    <property type="entry name" value="AAA_lid_3"/>
</dbReference>
<accession>A0ABU4ZXG3</accession>
<dbReference type="Proteomes" id="UP001285154">
    <property type="component" value="Unassembled WGS sequence"/>
</dbReference>